<evidence type="ECO:0000256" key="3">
    <source>
        <dbReference type="SAM" id="SignalP"/>
    </source>
</evidence>
<reference evidence="5" key="1">
    <citation type="submission" date="2025-08" db="UniProtKB">
        <authorList>
            <consortium name="RefSeq"/>
        </authorList>
    </citation>
    <scope>IDENTIFICATION</scope>
</reference>
<evidence type="ECO:0000256" key="2">
    <source>
        <dbReference type="SAM" id="Phobius"/>
    </source>
</evidence>
<dbReference type="RefSeq" id="XP_014639262.1">
    <property type="nucleotide sequence ID" value="XM_014783776.1"/>
</dbReference>
<proteinExistence type="predicted"/>
<organism evidence="4 5">
    <name type="scientific">Ceratotherium simum simum</name>
    <name type="common">Southern white rhinoceros</name>
    <dbReference type="NCBI Taxonomy" id="73337"/>
    <lineage>
        <taxon>Eukaryota</taxon>
        <taxon>Metazoa</taxon>
        <taxon>Chordata</taxon>
        <taxon>Craniata</taxon>
        <taxon>Vertebrata</taxon>
        <taxon>Euteleostomi</taxon>
        <taxon>Mammalia</taxon>
        <taxon>Eutheria</taxon>
        <taxon>Laurasiatheria</taxon>
        <taxon>Perissodactyla</taxon>
        <taxon>Rhinocerotidae</taxon>
        <taxon>Ceratotherium</taxon>
    </lineage>
</organism>
<dbReference type="InterPro" id="IPR053107">
    <property type="entry name" value="TNFRSF18"/>
</dbReference>
<protein>
    <submittedName>
        <fullName evidence="5">Tumor necrosis factor receptor superfamily member 18 isoform X3</fullName>
    </submittedName>
</protein>
<dbReference type="PANTHER" id="PTHR47388">
    <property type="entry name" value="TUMOR NECROSIS FACTOR RECEPTOR SUPERFAMILY MEMBER 18"/>
    <property type="match status" value="1"/>
</dbReference>
<dbReference type="GeneID" id="101389095"/>
<feature type="signal peptide" evidence="3">
    <location>
        <begin position="1"/>
        <end position="22"/>
    </location>
</feature>
<evidence type="ECO:0000313" key="5">
    <source>
        <dbReference type="RefSeq" id="XP_014639262.1"/>
    </source>
</evidence>
<evidence type="ECO:0000256" key="1">
    <source>
        <dbReference type="SAM" id="MobiDB-lite"/>
    </source>
</evidence>
<dbReference type="Gene3D" id="2.10.50.10">
    <property type="entry name" value="Tumor Necrosis Factor Receptor, subunit A, domain 2"/>
    <property type="match status" value="1"/>
</dbReference>
<dbReference type="PRINTS" id="PR01968">
    <property type="entry name" value="TNFACTORR18"/>
</dbReference>
<keyword evidence="5" id="KW-0675">Receptor</keyword>
<keyword evidence="2" id="KW-0472">Membrane</keyword>
<accession>A0ABM1CI81</accession>
<keyword evidence="4" id="KW-1185">Reference proteome</keyword>
<dbReference type="InterPro" id="IPR022318">
    <property type="entry name" value="TNFR_18"/>
</dbReference>
<dbReference type="Proteomes" id="UP000694910">
    <property type="component" value="Unplaced"/>
</dbReference>
<evidence type="ECO:0000313" key="4">
    <source>
        <dbReference type="Proteomes" id="UP000694910"/>
    </source>
</evidence>
<sequence>MQARGARVALCGLALLCELSLGQHPAGGPSCGPGRHLRGTGTDVRCCRSCAPGSFRFGFKCVDCAAGTFSGGREGHCKPWADCSQFGFPTVFPGNKTHNAICSSWPPPTEPHGPLTIILLAVATCSLVLTVAQLGLHVWQLRRQRVRPPGQWCPGAGEVGAGLSADHSPSAETQLLLEVPPPAEDACSCQFPEEERGERLSEDKGGLGDLWV</sequence>
<gene>
    <name evidence="5" type="primary">LOC101389095</name>
</gene>
<keyword evidence="3" id="KW-0732">Signal</keyword>
<keyword evidence="2" id="KW-0812">Transmembrane</keyword>
<name>A0ABM1CI81_CERSS</name>
<keyword evidence="2" id="KW-1133">Transmembrane helix</keyword>
<feature type="chain" id="PRO_5045040802" evidence="3">
    <location>
        <begin position="23"/>
        <end position="212"/>
    </location>
</feature>
<feature type="region of interest" description="Disordered" evidence="1">
    <location>
        <begin position="192"/>
        <end position="212"/>
    </location>
</feature>
<feature type="compositionally biased region" description="Basic and acidic residues" evidence="1">
    <location>
        <begin position="193"/>
        <end position="206"/>
    </location>
</feature>
<feature type="transmembrane region" description="Helical" evidence="2">
    <location>
        <begin position="115"/>
        <end position="139"/>
    </location>
</feature>
<dbReference type="PANTHER" id="PTHR47388:SF1">
    <property type="entry name" value="TUMOR NECROSIS FACTOR RECEPTOR SUPERFAMILY MEMBER 18"/>
    <property type="match status" value="1"/>
</dbReference>